<dbReference type="PIRSF" id="PIRSF037258">
    <property type="entry name" value="DUF965_bac"/>
    <property type="match status" value="1"/>
</dbReference>
<protein>
    <recommendedName>
        <fullName evidence="2">UPF0297 protein ACFSBK_06795</fullName>
    </recommendedName>
</protein>
<evidence type="ECO:0000313" key="3">
    <source>
        <dbReference type="EMBL" id="MFD1799557.1"/>
    </source>
</evidence>
<dbReference type="Proteomes" id="UP001597285">
    <property type="component" value="Unassembled WGS sequence"/>
</dbReference>
<sequence>MSSIDETVRFNVGDNHDKDVKQTLALVYEALEEKGYNPINQIVGYLLSGDPAYIPRHKDARNLIRRHERDEIVEELVRTYLKASGTEA</sequence>
<dbReference type="RefSeq" id="WP_058918259.1">
    <property type="nucleotide sequence ID" value="NZ_JBHSQC010000025.1"/>
</dbReference>
<comment type="similarity">
    <text evidence="1 2">Belongs to the UPF0297 family.</text>
</comment>
<evidence type="ECO:0000256" key="2">
    <source>
        <dbReference type="HAMAP-Rule" id="MF_01507"/>
    </source>
</evidence>
<dbReference type="PANTHER" id="PTHR40067:SF1">
    <property type="entry name" value="UPF0297 PROTEIN YRZL"/>
    <property type="match status" value="1"/>
</dbReference>
<reference evidence="4" key="1">
    <citation type="journal article" date="2019" name="Int. J. Syst. Evol. Microbiol.">
        <title>The Global Catalogue of Microorganisms (GCM) 10K type strain sequencing project: providing services to taxonomists for standard genome sequencing and annotation.</title>
        <authorList>
            <consortium name="The Broad Institute Genomics Platform"/>
            <consortium name="The Broad Institute Genome Sequencing Center for Infectious Disease"/>
            <person name="Wu L."/>
            <person name="Ma J."/>
        </authorList>
    </citation>
    <scope>NUCLEOTIDE SEQUENCE [LARGE SCALE GENOMIC DNA]</scope>
    <source>
        <strain evidence="4">KCTC 42143</strain>
    </source>
</reference>
<dbReference type="PANTHER" id="PTHR40067">
    <property type="entry name" value="UPF0297 PROTEIN YRZL"/>
    <property type="match status" value="1"/>
</dbReference>
<dbReference type="HAMAP" id="MF_01507">
    <property type="entry name" value="UPF0297"/>
    <property type="match status" value="1"/>
</dbReference>
<dbReference type="EMBL" id="JBHUFF010000013">
    <property type="protein sequence ID" value="MFD1799557.1"/>
    <property type="molecule type" value="Genomic_DNA"/>
</dbReference>
<name>A0ABW4NPZ3_9LACT</name>
<accession>A0ABW4NPZ3</accession>
<keyword evidence="4" id="KW-1185">Reference proteome</keyword>
<dbReference type="InterPro" id="IPR009309">
    <property type="entry name" value="IreB"/>
</dbReference>
<evidence type="ECO:0000256" key="1">
    <source>
        <dbReference type="ARBA" id="ARBA00010888"/>
    </source>
</evidence>
<dbReference type="Pfam" id="PF06135">
    <property type="entry name" value="IreB"/>
    <property type="match status" value="1"/>
</dbReference>
<comment type="caution">
    <text evidence="3">The sequence shown here is derived from an EMBL/GenBank/DDBJ whole genome shotgun (WGS) entry which is preliminary data.</text>
</comment>
<proteinExistence type="inferred from homology"/>
<dbReference type="NCBIfam" id="NF003997">
    <property type="entry name" value="PRK05473.1"/>
    <property type="match status" value="1"/>
</dbReference>
<gene>
    <name evidence="3" type="ORF">ACFSBK_06795</name>
</gene>
<evidence type="ECO:0000313" key="4">
    <source>
        <dbReference type="Proteomes" id="UP001597285"/>
    </source>
</evidence>
<organism evidence="3 4">
    <name type="scientific">Carnobacterium antarcticum</name>
    <dbReference type="NCBI Taxonomy" id="2126436"/>
    <lineage>
        <taxon>Bacteria</taxon>
        <taxon>Bacillati</taxon>
        <taxon>Bacillota</taxon>
        <taxon>Bacilli</taxon>
        <taxon>Lactobacillales</taxon>
        <taxon>Carnobacteriaceae</taxon>
        <taxon>Carnobacterium</taxon>
    </lineage>
</organism>